<evidence type="ECO:0000313" key="2">
    <source>
        <dbReference type="EMBL" id="KAJ8337868.1"/>
    </source>
</evidence>
<feature type="compositionally biased region" description="Low complexity" evidence="1">
    <location>
        <begin position="27"/>
        <end position="36"/>
    </location>
</feature>
<dbReference type="Proteomes" id="UP001152622">
    <property type="component" value="Chromosome 18"/>
</dbReference>
<comment type="caution">
    <text evidence="2">The sequence shown here is derived from an EMBL/GenBank/DDBJ whole genome shotgun (WGS) entry which is preliminary data.</text>
</comment>
<organism evidence="2 3">
    <name type="scientific">Synaphobranchus kaupii</name>
    <name type="common">Kaup's arrowtooth eel</name>
    <dbReference type="NCBI Taxonomy" id="118154"/>
    <lineage>
        <taxon>Eukaryota</taxon>
        <taxon>Metazoa</taxon>
        <taxon>Chordata</taxon>
        <taxon>Craniata</taxon>
        <taxon>Vertebrata</taxon>
        <taxon>Euteleostomi</taxon>
        <taxon>Actinopterygii</taxon>
        <taxon>Neopterygii</taxon>
        <taxon>Teleostei</taxon>
        <taxon>Anguilliformes</taxon>
        <taxon>Synaphobranchidae</taxon>
        <taxon>Synaphobranchus</taxon>
    </lineage>
</organism>
<reference evidence="2" key="1">
    <citation type="journal article" date="2023" name="Science">
        <title>Genome structures resolve the early diversification of teleost fishes.</title>
        <authorList>
            <person name="Parey E."/>
            <person name="Louis A."/>
            <person name="Montfort J."/>
            <person name="Bouchez O."/>
            <person name="Roques C."/>
            <person name="Iampietro C."/>
            <person name="Lluch J."/>
            <person name="Castinel A."/>
            <person name="Donnadieu C."/>
            <person name="Desvignes T."/>
            <person name="Floi Bucao C."/>
            <person name="Jouanno E."/>
            <person name="Wen M."/>
            <person name="Mejri S."/>
            <person name="Dirks R."/>
            <person name="Jansen H."/>
            <person name="Henkel C."/>
            <person name="Chen W.J."/>
            <person name="Zahm M."/>
            <person name="Cabau C."/>
            <person name="Klopp C."/>
            <person name="Thompson A.W."/>
            <person name="Robinson-Rechavi M."/>
            <person name="Braasch I."/>
            <person name="Lecointre G."/>
            <person name="Bobe J."/>
            <person name="Postlethwait J.H."/>
            <person name="Berthelot C."/>
            <person name="Roest Crollius H."/>
            <person name="Guiguen Y."/>
        </authorList>
    </citation>
    <scope>NUCLEOTIDE SEQUENCE</scope>
    <source>
        <strain evidence="2">WJC10195</strain>
    </source>
</reference>
<proteinExistence type="predicted"/>
<dbReference type="EMBL" id="JAINUF010000018">
    <property type="protein sequence ID" value="KAJ8337868.1"/>
    <property type="molecule type" value="Genomic_DNA"/>
</dbReference>
<evidence type="ECO:0000313" key="3">
    <source>
        <dbReference type="Proteomes" id="UP001152622"/>
    </source>
</evidence>
<feature type="region of interest" description="Disordered" evidence="1">
    <location>
        <begin position="27"/>
        <end position="59"/>
    </location>
</feature>
<gene>
    <name evidence="2" type="ORF">SKAU_G00368340</name>
</gene>
<name>A0A9Q1EFJ5_SYNKA</name>
<accession>A0A9Q1EFJ5</accession>
<protein>
    <submittedName>
        <fullName evidence="2">Uncharacterized protein</fullName>
    </submittedName>
</protein>
<keyword evidence="3" id="KW-1185">Reference proteome</keyword>
<sequence>MKNPPERSVSPGSECSAIGAVIRDWSASAPPSASLPNELRARQSPEPVISESRSAQEANGLAEKLIQRLSRCHGGPGRTKRKCDACPSVFNSLQLR</sequence>
<dbReference type="AlphaFoldDB" id="A0A9Q1EFJ5"/>
<evidence type="ECO:0000256" key="1">
    <source>
        <dbReference type="SAM" id="MobiDB-lite"/>
    </source>
</evidence>